<protein>
    <submittedName>
        <fullName evidence="2">MSCRAMM family adhesin SdrC</fullName>
    </submittedName>
</protein>
<feature type="region of interest" description="Disordered" evidence="1">
    <location>
        <begin position="231"/>
        <end position="354"/>
    </location>
</feature>
<dbReference type="EMBL" id="JBHSDJ010000009">
    <property type="protein sequence ID" value="MFC4246061.1"/>
    <property type="molecule type" value="Genomic_DNA"/>
</dbReference>
<evidence type="ECO:0000313" key="2">
    <source>
        <dbReference type="EMBL" id="MFC4246061.1"/>
    </source>
</evidence>
<dbReference type="PROSITE" id="PS51257">
    <property type="entry name" value="PROKAR_LIPOPROTEIN"/>
    <property type="match status" value="1"/>
</dbReference>
<organism evidence="2 3">
    <name type="scientific">Natribaculum luteum</name>
    <dbReference type="NCBI Taxonomy" id="1586232"/>
    <lineage>
        <taxon>Archaea</taxon>
        <taxon>Methanobacteriati</taxon>
        <taxon>Methanobacteriota</taxon>
        <taxon>Stenosarchaea group</taxon>
        <taxon>Halobacteria</taxon>
        <taxon>Halobacteriales</taxon>
        <taxon>Natrialbaceae</taxon>
        <taxon>Natribaculum</taxon>
    </lineage>
</organism>
<feature type="compositionally biased region" description="Low complexity" evidence="1">
    <location>
        <begin position="317"/>
        <end position="328"/>
    </location>
</feature>
<dbReference type="AlphaFoldDB" id="A0ABD5NW84"/>
<dbReference type="RefSeq" id="WP_246975164.1">
    <property type="nucleotide sequence ID" value="NZ_CP095398.1"/>
</dbReference>
<proteinExistence type="predicted"/>
<reference evidence="2 3" key="1">
    <citation type="journal article" date="2014" name="Int. J. Syst. Evol. Microbiol.">
        <title>Complete genome sequence of Corynebacterium casei LMG S-19264T (=DSM 44701T), isolated from a smear-ripened cheese.</title>
        <authorList>
            <consortium name="US DOE Joint Genome Institute (JGI-PGF)"/>
            <person name="Walter F."/>
            <person name="Albersmeier A."/>
            <person name="Kalinowski J."/>
            <person name="Ruckert C."/>
        </authorList>
    </citation>
    <scope>NUCLEOTIDE SEQUENCE [LARGE SCALE GENOMIC DNA]</scope>
    <source>
        <strain evidence="2 3">IBRC-M 10912</strain>
    </source>
</reference>
<evidence type="ECO:0000256" key="1">
    <source>
        <dbReference type="SAM" id="MobiDB-lite"/>
    </source>
</evidence>
<name>A0ABD5NW84_9EURY</name>
<feature type="compositionally biased region" description="Acidic residues" evidence="1">
    <location>
        <begin position="337"/>
        <end position="347"/>
    </location>
</feature>
<sequence>MTERYTRVASTILALTLVLSACALTGVAASDEASLSVPGSIDTPTKTVSIEGTEYEVSSVAVREPGQSLPVDVSASDSTDFRVDLYNSDEQRENSQYGTGSERVTFDTDALDPGTYLLMLQIDDDYVEIHPVVISGYDVETDHADEIEPDETLNATISVTPTAADGDPEGVELVVWNDETTIRESAEQTDDGTYEATVSDLEEGTYDVYAIAQGGDEIDGEHEILGVSDGGSLEVAESTSEPTPPDDGDDGSEDDDSDNESDPVDDGDADNVSDGESENVSDGEPDNGSDNETDVIDDPVDGDEGNETTDSDDGADNDSSSESNETSEVVMPTNETNETDAGTEDDPGAGSDSVPLEAVPILVFALVIVGVSTRVTRR</sequence>
<dbReference type="Proteomes" id="UP001595821">
    <property type="component" value="Unassembled WGS sequence"/>
</dbReference>
<feature type="compositionally biased region" description="Acidic residues" evidence="1">
    <location>
        <begin position="244"/>
        <end position="316"/>
    </location>
</feature>
<accession>A0ABD5NW84</accession>
<evidence type="ECO:0000313" key="3">
    <source>
        <dbReference type="Proteomes" id="UP001595821"/>
    </source>
</evidence>
<comment type="caution">
    <text evidence="2">The sequence shown here is derived from an EMBL/GenBank/DDBJ whole genome shotgun (WGS) entry which is preliminary data.</text>
</comment>
<dbReference type="GeneID" id="71856182"/>
<gene>
    <name evidence="2" type="ORF">ACFOZ7_03480</name>
</gene>